<reference evidence="2 3" key="1">
    <citation type="journal article" date="2018" name="Nat. Ecol. Evol.">
        <title>Pezizomycetes genomes reveal the molecular basis of ectomycorrhizal truffle lifestyle.</title>
        <authorList>
            <person name="Murat C."/>
            <person name="Payen T."/>
            <person name="Noel B."/>
            <person name="Kuo A."/>
            <person name="Morin E."/>
            <person name="Chen J."/>
            <person name="Kohler A."/>
            <person name="Krizsan K."/>
            <person name="Balestrini R."/>
            <person name="Da Silva C."/>
            <person name="Montanini B."/>
            <person name="Hainaut M."/>
            <person name="Levati E."/>
            <person name="Barry K.W."/>
            <person name="Belfiori B."/>
            <person name="Cichocki N."/>
            <person name="Clum A."/>
            <person name="Dockter R.B."/>
            <person name="Fauchery L."/>
            <person name="Guy J."/>
            <person name="Iotti M."/>
            <person name="Le Tacon F."/>
            <person name="Lindquist E.A."/>
            <person name="Lipzen A."/>
            <person name="Malagnac F."/>
            <person name="Mello A."/>
            <person name="Molinier V."/>
            <person name="Miyauchi S."/>
            <person name="Poulain J."/>
            <person name="Riccioni C."/>
            <person name="Rubini A."/>
            <person name="Sitrit Y."/>
            <person name="Splivallo R."/>
            <person name="Traeger S."/>
            <person name="Wang M."/>
            <person name="Zifcakova L."/>
            <person name="Wipf D."/>
            <person name="Zambonelli A."/>
            <person name="Paolocci F."/>
            <person name="Nowrousian M."/>
            <person name="Ottonello S."/>
            <person name="Baldrian P."/>
            <person name="Spatafora J.W."/>
            <person name="Henrissat B."/>
            <person name="Nagy L.G."/>
            <person name="Aury J.M."/>
            <person name="Wincker P."/>
            <person name="Grigoriev I.V."/>
            <person name="Bonfante P."/>
            <person name="Martin F.M."/>
        </authorList>
    </citation>
    <scope>NUCLEOTIDE SEQUENCE [LARGE SCALE GENOMIC DNA]</scope>
    <source>
        <strain evidence="2 3">RN42</strain>
    </source>
</reference>
<evidence type="ECO:0000256" key="1">
    <source>
        <dbReference type="SAM" id="MobiDB-lite"/>
    </source>
</evidence>
<name>A0A3N4IAW7_ASCIM</name>
<sequence>MSDQAAAPDATATSSPRSSLQWLSRIILRIPPFDVDEKFKELTAEGVHRDIRYRLAQEMLANKDLALLFGTARRYYTPSGPRMKSTEDEGEDKGEEFGFEPWDLEEGLRTLELALQRLRKGSLEWKYSKERPGHESGTDEHERIGKLMKKEMQELLTNEVPNIINAAGCLLRHVERLRGREEEARQAMDEAQGPVQILQDGQDAMQKSLDKIAASNSHTQSALNDPKAKFIPGAEERKAQYEVMLAQLRRVIKAEDAGVDPRVIKARRLASRMTRLEEAQLERHLKTLQADLEQLKSFGADVTEEQLLSWLGSVCLRDNMECAEKCPECRRLAIAAHEEAERLKREGAETVKRKESGLPPVQEEAEEGTKELFEVQVPPCTNHMHHISCGHVRLQELSKKTIEAQDEEYADFVEEWDENVMNQSQGVDKVHKQLVERDYPMFQFKFDISLFAHMHNVAYLLRGGGQGISDGAWKEFILNDAKYICGYARLIYQLLLGDPKCLLGNEAARVMLNAGDQARLTEDRTQAFPSADVGKTDTIPLLPKKEDRDTPSRSIRYALQELNLHLNSPHWHEETADPFTTSLHRLLVGLHDLGSYFWYNLHSIRIKNAVEEQHETLLTQDPSVEKARSRDFRLKYFHEHPPYPGVVCTKSNPQTGGDCTACQNLPGIVEGWRAQVRAAKKSRRLLARFDVADELALEGYRRELMKGFEEEVRTKEVGKDGKVLREEGGKKISQSKGGKKISVERNGKEVDGKKTDPEAQGGKSVDGKEVAVEQDDQLIDGKETDAEEHVGKKGKGKEKASESVDKGKEKDSVTTEESDDNRTDDAEEGSSSGAGDV</sequence>
<dbReference type="Proteomes" id="UP000275078">
    <property type="component" value="Unassembled WGS sequence"/>
</dbReference>
<accession>A0A3N4IAW7</accession>
<dbReference type="EMBL" id="ML119666">
    <property type="protein sequence ID" value="RPA83219.1"/>
    <property type="molecule type" value="Genomic_DNA"/>
</dbReference>
<proteinExistence type="predicted"/>
<feature type="region of interest" description="Disordered" evidence="1">
    <location>
        <begin position="715"/>
        <end position="837"/>
    </location>
</feature>
<evidence type="ECO:0000313" key="2">
    <source>
        <dbReference type="EMBL" id="RPA83219.1"/>
    </source>
</evidence>
<gene>
    <name evidence="2" type="ORF">BJ508DRAFT_324806</name>
</gene>
<feature type="compositionally biased region" description="Basic and acidic residues" evidence="1">
    <location>
        <begin position="715"/>
        <end position="730"/>
    </location>
</feature>
<organism evidence="2 3">
    <name type="scientific">Ascobolus immersus RN42</name>
    <dbReference type="NCBI Taxonomy" id="1160509"/>
    <lineage>
        <taxon>Eukaryota</taxon>
        <taxon>Fungi</taxon>
        <taxon>Dikarya</taxon>
        <taxon>Ascomycota</taxon>
        <taxon>Pezizomycotina</taxon>
        <taxon>Pezizomycetes</taxon>
        <taxon>Pezizales</taxon>
        <taxon>Ascobolaceae</taxon>
        <taxon>Ascobolus</taxon>
    </lineage>
</organism>
<feature type="compositionally biased region" description="Basic and acidic residues" evidence="1">
    <location>
        <begin position="779"/>
        <end position="813"/>
    </location>
</feature>
<keyword evidence="3" id="KW-1185">Reference proteome</keyword>
<dbReference type="AlphaFoldDB" id="A0A3N4IAW7"/>
<protein>
    <submittedName>
        <fullName evidence="2">Uncharacterized protein</fullName>
    </submittedName>
</protein>
<evidence type="ECO:0000313" key="3">
    <source>
        <dbReference type="Proteomes" id="UP000275078"/>
    </source>
</evidence>
<feature type="compositionally biased region" description="Basic and acidic residues" evidence="1">
    <location>
        <begin position="741"/>
        <end position="757"/>
    </location>
</feature>